<comment type="similarity">
    <text evidence="2">Belongs to the short-chain dehydrogenases/reductases (SDR) family.</text>
</comment>
<reference evidence="4" key="2">
    <citation type="submission" date="2025-08" db="UniProtKB">
        <authorList>
            <consortium name="RefSeq"/>
        </authorList>
    </citation>
    <scope>IDENTIFICATION</scope>
    <source>
        <strain evidence="4">S238N-H82</strain>
        <tissue evidence="4">Testes</tissue>
    </source>
</reference>
<sequence>MTSSCSSGSVNVPQRRAGGTSVNPGYLENCRSCRHFLHLYSWRQRQVFTLDPSNMARLSRIAAIVVLAAAVLYVPVRRWAAGGVCESQARMDGKTVIITGANTGIGKVTARDMAERGARVILACRSLEKAEEAAKEIRSQTGNKNVVVHKLDLASLTSVRQFAKVINDAEPRLDVLINNAGVMHTPRWETEDGFEMQFGVNHLGPFLLTNLLLDKLRQSAPSRVVTVASLAHTFTSGIDFDDINSQNSYHLEKAYDRSKLANVLFSRELSKKLKGTGVTSNSLHPGVIMESDLMRYRRDEWQGKFGEHVASALRKVVGAIFSVFGKTVEEGAQTSICCAVAEDLENTTGLYFSDCVPKETSAAGMDDEAAARLWDVSERMVGLKS</sequence>
<dbReference type="PRINTS" id="PR00080">
    <property type="entry name" value="SDRFAMILY"/>
</dbReference>
<dbReference type="GeneID" id="118413154"/>
<accession>A0A9J7KYC5</accession>
<gene>
    <name evidence="4" type="primary">LOC118413154</name>
</gene>
<dbReference type="Gene3D" id="3.40.50.720">
    <property type="entry name" value="NAD(P)-binding Rossmann-like Domain"/>
    <property type="match status" value="1"/>
</dbReference>
<evidence type="ECO:0000313" key="4">
    <source>
        <dbReference type="RefSeq" id="XP_035672255.1"/>
    </source>
</evidence>
<evidence type="ECO:0000256" key="2">
    <source>
        <dbReference type="RuleBase" id="RU000363"/>
    </source>
</evidence>
<name>A0A9J7KYC5_BRAFL</name>
<reference evidence="3" key="1">
    <citation type="journal article" date="2020" name="Nat. Ecol. Evol.">
        <title>Deeply conserved synteny resolves early events in vertebrate evolution.</title>
        <authorList>
            <person name="Simakov O."/>
            <person name="Marletaz F."/>
            <person name="Yue J.X."/>
            <person name="O'Connell B."/>
            <person name="Jenkins J."/>
            <person name="Brandt A."/>
            <person name="Calef R."/>
            <person name="Tung C.H."/>
            <person name="Huang T.K."/>
            <person name="Schmutz J."/>
            <person name="Satoh N."/>
            <person name="Yu J.K."/>
            <person name="Putnam N.H."/>
            <person name="Green R.E."/>
            <person name="Rokhsar D.S."/>
        </authorList>
    </citation>
    <scope>NUCLEOTIDE SEQUENCE [LARGE SCALE GENOMIC DNA]</scope>
    <source>
        <strain evidence="3">S238N-H82</strain>
    </source>
</reference>
<dbReference type="OrthoDB" id="191139at2759"/>
<keyword evidence="1" id="KW-0560">Oxidoreductase</keyword>
<dbReference type="RefSeq" id="XP_035672255.1">
    <property type="nucleotide sequence ID" value="XM_035816362.1"/>
</dbReference>
<dbReference type="InterPro" id="IPR002347">
    <property type="entry name" value="SDR_fam"/>
</dbReference>
<dbReference type="AlphaFoldDB" id="A0A9J7KYC5"/>
<evidence type="ECO:0000313" key="3">
    <source>
        <dbReference type="Proteomes" id="UP000001554"/>
    </source>
</evidence>
<keyword evidence="3" id="KW-1185">Reference proteome</keyword>
<dbReference type="GO" id="GO:0016491">
    <property type="term" value="F:oxidoreductase activity"/>
    <property type="evidence" value="ECO:0007669"/>
    <property type="project" value="UniProtKB-KW"/>
</dbReference>
<dbReference type="PRINTS" id="PR00081">
    <property type="entry name" value="GDHRDH"/>
</dbReference>
<organism evidence="3 4">
    <name type="scientific">Branchiostoma floridae</name>
    <name type="common">Florida lancelet</name>
    <name type="synonym">Amphioxus</name>
    <dbReference type="NCBI Taxonomy" id="7739"/>
    <lineage>
        <taxon>Eukaryota</taxon>
        <taxon>Metazoa</taxon>
        <taxon>Chordata</taxon>
        <taxon>Cephalochordata</taxon>
        <taxon>Leptocardii</taxon>
        <taxon>Amphioxiformes</taxon>
        <taxon>Branchiostomatidae</taxon>
        <taxon>Branchiostoma</taxon>
    </lineage>
</organism>
<dbReference type="SUPFAM" id="SSF51735">
    <property type="entry name" value="NAD(P)-binding Rossmann-fold domains"/>
    <property type="match status" value="1"/>
</dbReference>
<evidence type="ECO:0000256" key="1">
    <source>
        <dbReference type="ARBA" id="ARBA00023002"/>
    </source>
</evidence>
<protein>
    <submittedName>
        <fullName evidence="4">Retinol dehydrogenase 13-like isoform X2</fullName>
    </submittedName>
</protein>
<dbReference type="Proteomes" id="UP000001554">
    <property type="component" value="Chromosome 1"/>
</dbReference>
<dbReference type="PANTHER" id="PTHR43157">
    <property type="entry name" value="PHOSPHATIDYLINOSITOL-GLYCAN BIOSYNTHESIS CLASS F PROTEIN-RELATED"/>
    <property type="match status" value="1"/>
</dbReference>
<dbReference type="InterPro" id="IPR036291">
    <property type="entry name" value="NAD(P)-bd_dom_sf"/>
</dbReference>
<dbReference type="PANTHER" id="PTHR43157:SF31">
    <property type="entry name" value="PHOSPHATIDYLINOSITOL-GLYCAN BIOSYNTHESIS CLASS F PROTEIN"/>
    <property type="match status" value="1"/>
</dbReference>
<proteinExistence type="inferred from homology"/>
<dbReference type="Pfam" id="PF00106">
    <property type="entry name" value="adh_short"/>
    <property type="match status" value="1"/>
</dbReference>